<dbReference type="Proteomes" id="UP000800035">
    <property type="component" value="Unassembled WGS sequence"/>
</dbReference>
<dbReference type="InterPro" id="IPR036188">
    <property type="entry name" value="FAD/NAD-bd_sf"/>
</dbReference>
<dbReference type="PANTHER" id="PTHR13847:SF185">
    <property type="entry name" value="FAD DEPENDENT OXIDOREDUCTASE SUPERFAMILY (AFU_ORTHOLOGUE AFUA_3G02360)"/>
    <property type="match status" value="1"/>
</dbReference>
<reference evidence="2" key="1">
    <citation type="journal article" date="2020" name="Stud. Mycol.">
        <title>101 Dothideomycetes genomes: a test case for predicting lifestyles and emergence of pathogens.</title>
        <authorList>
            <person name="Haridas S."/>
            <person name="Albert R."/>
            <person name="Binder M."/>
            <person name="Bloem J."/>
            <person name="Labutti K."/>
            <person name="Salamov A."/>
            <person name="Andreopoulos B."/>
            <person name="Baker S."/>
            <person name="Barry K."/>
            <person name="Bills G."/>
            <person name="Bluhm B."/>
            <person name="Cannon C."/>
            <person name="Castanera R."/>
            <person name="Culley D."/>
            <person name="Daum C."/>
            <person name="Ezra D."/>
            <person name="Gonzalez J."/>
            <person name="Henrissat B."/>
            <person name="Kuo A."/>
            <person name="Liang C."/>
            <person name="Lipzen A."/>
            <person name="Lutzoni F."/>
            <person name="Magnuson J."/>
            <person name="Mondo S."/>
            <person name="Nolan M."/>
            <person name="Ohm R."/>
            <person name="Pangilinan J."/>
            <person name="Park H.-J."/>
            <person name="Ramirez L."/>
            <person name="Alfaro M."/>
            <person name="Sun H."/>
            <person name="Tritt A."/>
            <person name="Yoshinaga Y."/>
            <person name="Zwiers L.-H."/>
            <person name="Turgeon B."/>
            <person name="Goodwin S."/>
            <person name="Spatafora J."/>
            <person name="Crous P."/>
            <person name="Grigoriev I."/>
        </authorList>
    </citation>
    <scope>NUCLEOTIDE SEQUENCE</scope>
    <source>
        <strain evidence="2">CBS 675.92</strain>
    </source>
</reference>
<protein>
    <submittedName>
        <fullName evidence="2">FAD dependent oxidoreductase-like protein superfamily</fullName>
    </submittedName>
</protein>
<dbReference type="AlphaFoldDB" id="A0A6A5U4L8"/>
<gene>
    <name evidence="2" type="ORF">CC80DRAFT_489758</name>
</gene>
<evidence type="ECO:0000313" key="3">
    <source>
        <dbReference type="Proteomes" id="UP000800035"/>
    </source>
</evidence>
<evidence type="ECO:0000313" key="2">
    <source>
        <dbReference type="EMBL" id="KAF1959648.1"/>
    </source>
</evidence>
<dbReference type="OrthoDB" id="498204at2759"/>
<dbReference type="Gene3D" id="3.30.9.10">
    <property type="entry name" value="D-Amino Acid Oxidase, subunit A, domain 2"/>
    <property type="match status" value="1"/>
</dbReference>
<dbReference type="Pfam" id="PF01266">
    <property type="entry name" value="DAO"/>
    <property type="match status" value="1"/>
</dbReference>
<dbReference type="SUPFAM" id="SSF51905">
    <property type="entry name" value="FAD/NAD(P)-binding domain"/>
    <property type="match status" value="1"/>
</dbReference>
<keyword evidence="3" id="KW-1185">Reference proteome</keyword>
<sequence>MSTSTAETAHGDIVIIGTGIIGLSTAYYLTESGNTKAENIHLLDSSPQLLSCASGFAGGFLAADWFAPSNASLGTLSYKLHKDLATAHNGRATWGYSSSTGISLSQIQDSEAAVGGSGEDWLADGTSRVKVVSKDGKNETGIGPLWLKDAGEGSLEEISAEGAVAQIDPLRFCQWLLERCRERGVNIYHPVRAISVSHDENGLLNGVRISEDGLERDMPCARLVITSGAWTPRVFSTLFPKSRTRIPIAHLAGHSLLIQNQHYNREEEDKEVCHAVFATDTLGFSPEWFSRIGGELYLAGLNTTRIPLPEVATGAKVDCKAIEQMKQCAAEMIGAVEGKPMEIKREALCFRPVTGSGRPLLCRIPDAQLGGVKTHKAGEGGVYIAAGHGAWGISQAPGTGLVLSELIEGRQPSANISALGLPS</sequence>
<dbReference type="InterPro" id="IPR006076">
    <property type="entry name" value="FAD-dep_OxRdtase"/>
</dbReference>
<dbReference type="GO" id="GO:0042147">
    <property type="term" value="P:retrograde transport, endosome to Golgi"/>
    <property type="evidence" value="ECO:0007669"/>
    <property type="project" value="TreeGrafter"/>
</dbReference>
<dbReference type="PANTHER" id="PTHR13847">
    <property type="entry name" value="SARCOSINE DEHYDROGENASE-RELATED"/>
    <property type="match status" value="1"/>
</dbReference>
<organism evidence="2 3">
    <name type="scientific">Byssothecium circinans</name>
    <dbReference type="NCBI Taxonomy" id="147558"/>
    <lineage>
        <taxon>Eukaryota</taxon>
        <taxon>Fungi</taxon>
        <taxon>Dikarya</taxon>
        <taxon>Ascomycota</taxon>
        <taxon>Pezizomycotina</taxon>
        <taxon>Dothideomycetes</taxon>
        <taxon>Pleosporomycetidae</taxon>
        <taxon>Pleosporales</taxon>
        <taxon>Massarineae</taxon>
        <taxon>Massarinaceae</taxon>
        <taxon>Byssothecium</taxon>
    </lineage>
</organism>
<name>A0A6A5U4L8_9PLEO</name>
<dbReference type="EMBL" id="ML976984">
    <property type="protein sequence ID" value="KAF1959648.1"/>
    <property type="molecule type" value="Genomic_DNA"/>
</dbReference>
<accession>A0A6A5U4L8</accession>
<feature type="domain" description="FAD dependent oxidoreductase" evidence="1">
    <location>
        <begin position="12"/>
        <end position="406"/>
    </location>
</feature>
<dbReference type="GO" id="GO:0005770">
    <property type="term" value="C:late endosome"/>
    <property type="evidence" value="ECO:0007669"/>
    <property type="project" value="TreeGrafter"/>
</dbReference>
<evidence type="ECO:0000259" key="1">
    <source>
        <dbReference type="Pfam" id="PF01266"/>
    </source>
</evidence>
<proteinExistence type="predicted"/>
<dbReference type="GO" id="GO:0005829">
    <property type="term" value="C:cytosol"/>
    <property type="evidence" value="ECO:0007669"/>
    <property type="project" value="GOC"/>
</dbReference>
<dbReference type="Gene3D" id="3.50.50.60">
    <property type="entry name" value="FAD/NAD(P)-binding domain"/>
    <property type="match status" value="1"/>
</dbReference>